<evidence type="ECO:0000313" key="5">
    <source>
        <dbReference type="EMBL" id="CAF4323195.1"/>
    </source>
</evidence>
<dbReference type="EMBL" id="CAJNOQ010019401">
    <property type="protein sequence ID" value="CAF1449449.1"/>
    <property type="molecule type" value="Genomic_DNA"/>
</dbReference>
<proteinExistence type="predicted"/>
<evidence type="ECO:0000313" key="3">
    <source>
        <dbReference type="EMBL" id="CAF1449449.1"/>
    </source>
</evidence>
<evidence type="ECO:0000313" key="4">
    <source>
        <dbReference type="EMBL" id="CAF4200208.1"/>
    </source>
</evidence>
<evidence type="ECO:0000313" key="6">
    <source>
        <dbReference type="Proteomes" id="UP000663829"/>
    </source>
</evidence>
<organism evidence="3 6">
    <name type="scientific">Didymodactylos carnosus</name>
    <dbReference type="NCBI Taxonomy" id="1234261"/>
    <lineage>
        <taxon>Eukaryota</taxon>
        <taxon>Metazoa</taxon>
        <taxon>Spiralia</taxon>
        <taxon>Gnathifera</taxon>
        <taxon>Rotifera</taxon>
        <taxon>Eurotatoria</taxon>
        <taxon>Bdelloidea</taxon>
        <taxon>Philodinida</taxon>
        <taxon>Philodinidae</taxon>
        <taxon>Didymodactylos</taxon>
    </lineage>
</organism>
<dbReference type="EMBL" id="CAJOBA010047361">
    <property type="protein sequence ID" value="CAF4200208.1"/>
    <property type="molecule type" value="Genomic_DNA"/>
</dbReference>
<name>A0A815PIG6_9BILA</name>
<keyword evidence="6" id="KW-1185">Reference proteome</keyword>
<accession>A0A815PIG6</accession>
<dbReference type="Proteomes" id="UP000677228">
    <property type="component" value="Unassembled WGS sequence"/>
</dbReference>
<feature type="region of interest" description="Disordered" evidence="1">
    <location>
        <begin position="1"/>
        <end position="25"/>
    </location>
</feature>
<protein>
    <submittedName>
        <fullName evidence="3">Uncharacterized protein</fullName>
    </submittedName>
</protein>
<evidence type="ECO:0000313" key="2">
    <source>
        <dbReference type="EMBL" id="CAF1392642.1"/>
    </source>
</evidence>
<dbReference type="Proteomes" id="UP000681722">
    <property type="component" value="Unassembled WGS sequence"/>
</dbReference>
<comment type="caution">
    <text evidence="3">The sequence shown here is derived from an EMBL/GenBank/DDBJ whole genome shotgun (WGS) entry which is preliminary data.</text>
</comment>
<dbReference type="EMBL" id="CAJNOK010025651">
    <property type="protein sequence ID" value="CAF1392642.1"/>
    <property type="molecule type" value="Genomic_DNA"/>
</dbReference>
<evidence type="ECO:0000256" key="1">
    <source>
        <dbReference type="SAM" id="MobiDB-lite"/>
    </source>
</evidence>
<dbReference type="EMBL" id="CAJOBC010084849">
    <property type="protein sequence ID" value="CAF4323195.1"/>
    <property type="molecule type" value="Genomic_DNA"/>
</dbReference>
<dbReference type="Proteomes" id="UP000682733">
    <property type="component" value="Unassembled WGS sequence"/>
</dbReference>
<feature type="compositionally biased region" description="Gly residues" evidence="1">
    <location>
        <begin position="55"/>
        <end position="68"/>
    </location>
</feature>
<sequence>MGASNQSHATIVGEDGLDGLPGEDEKIGGNGGNIYFIDNKHFKGQENIEKLITSGGDGGKGRNGGNGDNGHDGKDGDNASGKHGLGFFVIGYDLKRGKPGIRGGDGGNGGDAGLDGFGGHAAKVHIEENGKIVHDNNELVNKIESTDKSNISAEHGKPSEGGKGGKG</sequence>
<dbReference type="AlphaFoldDB" id="A0A815PIG6"/>
<feature type="region of interest" description="Disordered" evidence="1">
    <location>
        <begin position="143"/>
        <end position="167"/>
    </location>
</feature>
<feature type="region of interest" description="Disordered" evidence="1">
    <location>
        <begin position="51"/>
        <end position="80"/>
    </location>
</feature>
<gene>
    <name evidence="3" type="ORF">GPM918_LOCUS34678</name>
    <name evidence="2" type="ORF">OVA965_LOCUS32651</name>
    <name evidence="5" type="ORF">SRO942_LOCUS35382</name>
    <name evidence="4" type="ORF">TMI583_LOCUS33515</name>
</gene>
<reference evidence="3" key="1">
    <citation type="submission" date="2021-02" db="EMBL/GenBank/DDBJ databases">
        <authorList>
            <person name="Nowell W R."/>
        </authorList>
    </citation>
    <scope>NUCLEOTIDE SEQUENCE</scope>
</reference>
<dbReference type="Proteomes" id="UP000663829">
    <property type="component" value="Unassembled WGS sequence"/>
</dbReference>